<gene>
    <name evidence="2" type="ORF">LENED_011695</name>
</gene>
<evidence type="ECO:0000256" key="1">
    <source>
        <dbReference type="SAM" id="MobiDB-lite"/>
    </source>
</evidence>
<evidence type="ECO:0000313" key="2">
    <source>
        <dbReference type="EMBL" id="GAW09534.1"/>
    </source>
</evidence>
<evidence type="ECO:0000313" key="3">
    <source>
        <dbReference type="Proteomes" id="UP000188533"/>
    </source>
</evidence>
<sequence>MDQRTDVFEDVQAIRHKLKVSVKNLRNLVESLTTNSDKQDERLKTALLVEARHIIDEVSLILLAMKVDIANVNLEVTQIRLLAFLLKSNAELEKILSGRPCKDLDLVSSIVVQGLSCVDSLGSDGKLETIQTASTPEANTSSISIACDRPVSPGSQEKAQSEGAEEMVIS</sequence>
<proteinExistence type="predicted"/>
<reference evidence="2 3" key="2">
    <citation type="submission" date="2017-02" db="EMBL/GenBank/DDBJ databases">
        <title>A genome survey and senescence transcriptome analysis in Lentinula edodes.</title>
        <authorList>
            <person name="Sakamoto Y."/>
            <person name="Nakade K."/>
            <person name="Sato S."/>
            <person name="Yoshida Y."/>
            <person name="Miyazaki K."/>
            <person name="Natsume S."/>
            <person name="Konno N."/>
        </authorList>
    </citation>
    <scope>NUCLEOTIDE SEQUENCE [LARGE SCALE GENOMIC DNA]</scope>
    <source>
        <strain evidence="2 3">NBRC 111202</strain>
    </source>
</reference>
<dbReference type="EMBL" id="BDGU01001116">
    <property type="protein sequence ID" value="GAW09534.1"/>
    <property type="molecule type" value="Genomic_DNA"/>
</dbReference>
<name>A0A1Q3ER07_LENED</name>
<accession>A0A1Q3ER07</accession>
<dbReference type="Proteomes" id="UP000188533">
    <property type="component" value="Unassembled WGS sequence"/>
</dbReference>
<protein>
    <submittedName>
        <fullName evidence="2">Uncharacterized protein</fullName>
    </submittedName>
</protein>
<feature type="region of interest" description="Disordered" evidence="1">
    <location>
        <begin position="149"/>
        <end position="170"/>
    </location>
</feature>
<dbReference type="AlphaFoldDB" id="A0A1Q3ER07"/>
<organism evidence="2 3">
    <name type="scientific">Lentinula edodes</name>
    <name type="common">Shiitake mushroom</name>
    <name type="synonym">Lentinus edodes</name>
    <dbReference type="NCBI Taxonomy" id="5353"/>
    <lineage>
        <taxon>Eukaryota</taxon>
        <taxon>Fungi</taxon>
        <taxon>Dikarya</taxon>
        <taxon>Basidiomycota</taxon>
        <taxon>Agaricomycotina</taxon>
        <taxon>Agaricomycetes</taxon>
        <taxon>Agaricomycetidae</taxon>
        <taxon>Agaricales</taxon>
        <taxon>Marasmiineae</taxon>
        <taxon>Omphalotaceae</taxon>
        <taxon>Lentinula</taxon>
    </lineage>
</organism>
<reference evidence="2 3" key="1">
    <citation type="submission" date="2016-08" db="EMBL/GenBank/DDBJ databases">
        <authorList>
            <consortium name="Lentinula edodes genome sequencing consortium"/>
            <person name="Sakamoto Y."/>
            <person name="Nakade K."/>
            <person name="Sato S."/>
            <person name="Yoshida Y."/>
            <person name="Miyazaki K."/>
            <person name="Natsume S."/>
            <person name="Konno N."/>
        </authorList>
    </citation>
    <scope>NUCLEOTIDE SEQUENCE [LARGE SCALE GENOMIC DNA]</scope>
    <source>
        <strain evidence="2 3">NBRC 111202</strain>
    </source>
</reference>
<keyword evidence="3" id="KW-1185">Reference proteome</keyword>
<comment type="caution">
    <text evidence="2">The sequence shown here is derived from an EMBL/GenBank/DDBJ whole genome shotgun (WGS) entry which is preliminary data.</text>
</comment>